<evidence type="ECO:0000256" key="1">
    <source>
        <dbReference type="ARBA" id="ARBA00022801"/>
    </source>
</evidence>
<evidence type="ECO:0000313" key="4">
    <source>
        <dbReference type="EMBL" id="SCJ89132.1"/>
    </source>
</evidence>
<organism evidence="4">
    <name type="scientific">uncultured Anaerotruncus sp</name>
    <dbReference type="NCBI Taxonomy" id="905011"/>
    <lineage>
        <taxon>Bacteria</taxon>
        <taxon>Bacillati</taxon>
        <taxon>Bacillota</taxon>
        <taxon>Clostridia</taxon>
        <taxon>Eubacteriales</taxon>
        <taxon>Oscillospiraceae</taxon>
        <taxon>Anaerotruncus</taxon>
        <taxon>environmental samples</taxon>
    </lineage>
</organism>
<dbReference type="PROSITE" id="PS01247">
    <property type="entry name" value="IUNH"/>
    <property type="match status" value="1"/>
</dbReference>
<gene>
    <name evidence="4" type="primary">rihA_30</name>
    <name evidence="4" type="ORF">SAMEA3545359_02588</name>
</gene>
<dbReference type="PANTHER" id="PTHR46190">
    <property type="entry name" value="SI:CH211-201H21.5-RELATED"/>
    <property type="match status" value="1"/>
</dbReference>
<dbReference type="EC" id="3.2.-.-" evidence="4"/>
<dbReference type="InterPro" id="IPR015910">
    <property type="entry name" value="I/U_nuclsd_hydro_CS"/>
</dbReference>
<dbReference type="GO" id="GO:0016799">
    <property type="term" value="F:hydrolase activity, hydrolyzing N-glycosyl compounds"/>
    <property type="evidence" value="ECO:0007669"/>
    <property type="project" value="InterPro"/>
</dbReference>
<dbReference type="AlphaFoldDB" id="A0A1C6K470"/>
<reference evidence="4" key="1">
    <citation type="submission" date="2015-09" db="EMBL/GenBank/DDBJ databases">
        <authorList>
            <consortium name="Pathogen Informatics"/>
        </authorList>
    </citation>
    <scope>NUCLEOTIDE SEQUENCE</scope>
    <source>
        <strain evidence="4">2789STDY5834896</strain>
    </source>
</reference>
<protein>
    <submittedName>
        <fullName evidence="4">Pyrimidine-specific ribonucleoside hydrolase rihA</fullName>
        <ecNumber evidence="4">3.2.-.-</ecNumber>
    </submittedName>
</protein>
<dbReference type="SUPFAM" id="SSF53590">
    <property type="entry name" value="Nucleoside hydrolase"/>
    <property type="match status" value="1"/>
</dbReference>
<accession>A0A1C6K470</accession>
<dbReference type="InterPro" id="IPR001910">
    <property type="entry name" value="Inosine/uridine_hydrolase_dom"/>
</dbReference>
<feature type="domain" description="Inosine/uridine-preferring nucleoside hydrolase" evidence="3">
    <location>
        <begin position="5"/>
        <end position="313"/>
    </location>
</feature>
<dbReference type="InterPro" id="IPR052775">
    <property type="entry name" value="IUN_hydrolase"/>
</dbReference>
<evidence type="ECO:0000259" key="3">
    <source>
        <dbReference type="Pfam" id="PF01156"/>
    </source>
</evidence>
<dbReference type="Gene3D" id="3.90.245.10">
    <property type="entry name" value="Ribonucleoside hydrolase-like"/>
    <property type="match status" value="1"/>
</dbReference>
<dbReference type="PANTHER" id="PTHR46190:SF1">
    <property type="entry name" value="SI:CH211-201H21.5"/>
    <property type="match status" value="1"/>
</dbReference>
<keyword evidence="1 4" id="KW-0378">Hydrolase</keyword>
<keyword evidence="2 4" id="KW-0326">Glycosidase</keyword>
<dbReference type="EMBL" id="FMHG01000003">
    <property type="protein sequence ID" value="SCJ89132.1"/>
    <property type="molecule type" value="Genomic_DNA"/>
</dbReference>
<dbReference type="InterPro" id="IPR036452">
    <property type="entry name" value="Ribo_hydro-like"/>
</dbReference>
<sequence length="322" mass="34523">MAKYIIDTDTASDDAVALAMALKDPSCKVAAITVVAGNVPLQTAVRNALITLDMVGGDDLPPVYVGAEKPLIGQRLDASHIHGQDGLGDIGYPDPVHQPEKEGAVQAMLRIIDTCDEDIELITLGPLTNVAIAITLEPAIMKKLRRITVMGGSQLGYGSPRGVSEFNILSDPEAAQIVCRFGVPITMVPLEVCKRAASPDDDCRLSAAEMAAIKDIGTDLARFCIDCNKTLIDYNKKAYKNEVLGLADPTAVAAALRPGLIKESFACNIQVDTSGSRTHGQTNATRLKKTIMEGMAEHLTHMVVKTMDGPGFKTYLYDMLKR</sequence>
<dbReference type="Pfam" id="PF01156">
    <property type="entry name" value="IU_nuc_hydro"/>
    <property type="match status" value="1"/>
</dbReference>
<name>A0A1C6K470_9FIRM</name>
<evidence type="ECO:0000256" key="2">
    <source>
        <dbReference type="ARBA" id="ARBA00023295"/>
    </source>
</evidence>
<proteinExistence type="predicted"/>